<dbReference type="Pfam" id="PF01810">
    <property type="entry name" value="LysE"/>
    <property type="match status" value="1"/>
</dbReference>
<name>A0A9X2PC00_9HYPH</name>
<evidence type="ECO:0000256" key="5">
    <source>
        <dbReference type="ARBA" id="ARBA00023136"/>
    </source>
</evidence>
<keyword evidence="8" id="KW-1185">Reference proteome</keyword>
<evidence type="ECO:0000313" key="7">
    <source>
        <dbReference type="EMBL" id="MCS0495987.1"/>
    </source>
</evidence>
<dbReference type="PIRSF" id="PIRSF006324">
    <property type="entry name" value="LeuE"/>
    <property type="match status" value="1"/>
</dbReference>
<evidence type="ECO:0000256" key="4">
    <source>
        <dbReference type="ARBA" id="ARBA00022989"/>
    </source>
</evidence>
<gene>
    <name evidence="7" type="ORF">NVS89_12845</name>
</gene>
<feature type="transmembrane region" description="Helical" evidence="6">
    <location>
        <begin position="69"/>
        <end position="91"/>
    </location>
</feature>
<organism evidence="7 8">
    <name type="scientific">Ancylobacter mangrovi</name>
    <dbReference type="NCBI Taxonomy" id="2972472"/>
    <lineage>
        <taxon>Bacteria</taxon>
        <taxon>Pseudomonadati</taxon>
        <taxon>Pseudomonadota</taxon>
        <taxon>Alphaproteobacteria</taxon>
        <taxon>Hyphomicrobiales</taxon>
        <taxon>Xanthobacteraceae</taxon>
        <taxon>Ancylobacter</taxon>
    </lineage>
</organism>
<evidence type="ECO:0000256" key="3">
    <source>
        <dbReference type="ARBA" id="ARBA00022692"/>
    </source>
</evidence>
<feature type="transmembrane region" description="Helical" evidence="6">
    <location>
        <begin position="111"/>
        <end position="137"/>
    </location>
</feature>
<sequence length="207" mass="21928">MSIETWLAFVAASAVLLLIPGPTVLLVVSYALGQGRRVALPVAAGVTLGDFTAMTLSMLGLGALLATSAALFTLLKWIGAAYLIWLGIRLWRAGGQAQFGAERSEGSQVRLVAHAWLVTALNPKSITFFVAFLPQFLDPGRHFFTQMIVLEATFLALAAANAFSFALVAGRMREAIGRPFIVTAINRVGGSLLIGAGVATLAWRNAK</sequence>
<dbReference type="GO" id="GO:0015171">
    <property type="term" value="F:amino acid transmembrane transporter activity"/>
    <property type="evidence" value="ECO:0007669"/>
    <property type="project" value="TreeGrafter"/>
</dbReference>
<evidence type="ECO:0000256" key="2">
    <source>
        <dbReference type="ARBA" id="ARBA00022475"/>
    </source>
</evidence>
<dbReference type="EMBL" id="JANTHZ010000005">
    <property type="protein sequence ID" value="MCS0495987.1"/>
    <property type="molecule type" value="Genomic_DNA"/>
</dbReference>
<dbReference type="AlphaFoldDB" id="A0A9X2PC00"/>
<dbReference type="Proteomes" id="UP001151088">
    <property type="component" value="Unassembled WGS sequence"/>
</dbReference>
<accession>A0A9X2PC00</accession>
<protein>
    <submittedName>
        <fullName evidence="7">LysE family translocator</fullName>
    </submittedName>
</protein>
<dbReference type="PANTHER" id="PTHR30086">
    <property type="entry name" value="ARGININE EXPORTER PROTEIN ARGO"/>
    <property type="match status" value="1"/>
</dbReference>
<evidence type="ECO:0000256" key="1">
    <source>
        <dbReference type="ARBA" id="ARBA00004651"/>
    </source>
</evidence>
<dbReference type="PANTHER" id="PTHR30086:SF20">
    <property type="entry name" value="ARGININE EXPORTER PROTEIN ARGO-RELATED"/>
    <property type="match status" value="1"/>
</dbReference>
<feature type="transmembrane region" description="Helical" evidence="6">
    <location>
        <begin position="39"/>
        <end position="63"/>
    </location>
</feature>
<dbReference type="GO" id="GO:0005886">
    <property type="term" value="C:plasma membrane"/>
    <property type="evidence" value="ECO:0007669"/>
    <property type="project" value="UniProtKB-SubCell"/>
</dbReference>
<feature type="transmembrane region" description="Helical" evidence="6">
    <location>
        <begin position="143"/>
        <end position="168"/>
    </location>
</feature>
<keyword evidence="3 6" id="KW-0812">Transmembrane</keyword>
<keyword evidence="2" id="KW-1003">Cell membrane</keyword>
<comment type="subcellular location">
    <subcellularLocation>
        <location evidence="1">Cell membrane</location>
        <topology evidence="1">Multi-pass membrane protein</topology>
    </subcellularLocation>
</comment>
<keyword evidence="4 6" id="KW-1133">Transmembrane helix</keyword>
<dbReference type="InterPro" id="IPR001123">
    <property type="entry name" value="LeuE-type"/>
</dbReference>
<feature type="transmembrane region" description="Helical" evidence="6">
    <location>
        <begin position="6"/>
        <end position="32"/>
    </location>
</feature>
<evidence type="ECO:0000256" key="6">
    <source>
        <dbReference type="SAM" id="Phobius"/>
    </source>
</evidence>
<proteinExistence type="predicted"/>
<reference evidence="7" key="1">
    <citation type="submission" date="2022-08" db="EMBL/GenBank/DDBJ databases">
        <authorList>
            <person name="Li F."/>
        </authorList>
    </citation>
    <scope>NUCLEOTIDE SEQUENCE</scope>
    <source>
        <strain evidence="7">MQZ15Z-1</strain>
    </source>
</reference>
<evidence type="ECO:0000313" key="8">
    <source>
        <dbReference type="Proteomes" id="UP001151088"/>
    </source>
</evidence>
<feature type="transmembrane region" description="Helical" evidence="6">
    <location>
        <begin position="180"/>
        <end position="203"/>
    </location>
</feature>
<comment type="caution">
    <text evidence="7">The sequence shown here is derived from an EMBL/GenBank/DDBJ whole genome shotgun (WGS) entry which is preliminary data.</text>
</comment>
<keyword evidence="5 6" id="KW-0472">Membrane</keyword>
<dbReference type="RefSeq" id="WP_258733152.1">
    <property type="nucleotide sequence ID" value="NZ_JANTHZ010000005.1"/>
</dbReference>